<evidence type="ECO:0000313" key="2">
    <source>
        <dbReference type="Proteomes" id="UP000828048"/>
    </source>
</evidence>
<comment type="caution">
    <text evidence="1">The sequence shown here is derived from an EMBL/GenBank/DDBJ whole genome shotgun (WGS) entry which is preliminary data.</text>
</comment>
<reference evidence="1 2" key="1">
    <citation type="journal article" date="2021" name="Hortic Res">
        <title>High-quality reference genome and annotation aids understanding of berry development for evergreen blueberry (Vaccinium darrowii).</title>
        <authorList>
            <person name="Yu J."/>
            <person name="Hulse-Kemp A.M."/>
            <person name="Babiker E."/>
            <person name="Staton M."/>
        </authorList>
    </citation>
    <scope>NUCLEOTIDE SEQUENCE [LARGE SCALE GENOMIC DNA]</scope>
    <source>
        <strain evidence="2">cv. NJ 8807/NJ 8810</strain>
        <tissue evidence="1">Young leaf</tissue>
    </source>
</reference>
<evidence type="ECO:0000313" key="1">
    <source>
        <dbReference type="EMBL" id="KAH7851669.1"/>
    </source>
</evidence>
<keyword evidence="2" id="KW-1185">Reference proteome</keyword>
<name>A0ACB7YEU5_9ERIC</name>
<protein>
    <submittedName>
        <fullName evidence="1">Uncharacterized protein</fullName>
    </submittedName>
</protein>
<proteinExistence type="predicted"/>
<sequence length="146" mass="17147">MLNTLTVAINARLPAVPDLDVPTRDQHARDPQVRVQQAREPRVGNDLGRLGNFPRPVTNYLVYDGGGSKFDELNCMNHSFPNFQVQPIIPNLDGFCHPEDFIYWFRKVDKFLEYMEILKEKEVRYVAHKLQGYISTWWEQLQSNRR</sequence>
<dbReference type="EMBL" id="CM037158">
    <property type="protein sequence ID" value="KAH7851669.1"/>
    <property type="molecule type" value="Genomic_DNA"/>
</dbReference>
<accession>A0ACB7YEU5</accession>
<gene>
    <name evidence="1" type="ORF">Vadar_015131</name>
</gene>
<dbReference type="Proteomes" id="UP000828048">
    <property type="component" value="Chromosome 8"/>
</dbReference>
<organism evidence="1 2">
    <name type="scientific">Vaccinium darrowii</name>
    <dbReference type="NCBI Taxonomy" id="229202"/>
    <lineage>
        <taxon>Eukaryota</taxon>
        <taxon>Viridiplantae</taxon>
        <taxon>Streptophyta</taxon>
        <taxon>Embryophyta</taxon>
        <taxon>Tracheophyta</taxon>
        <taxon>Spermatophyta</taxon>
        <taxon>Magnoliopsida</taxon>
        <taxon>eudicotyledons</taxon>
        <taxon>Gunneridae</taxon>
        <taxon>Pentapetalae</taxon>
        <taxon>asterids</taxon>
        <taxon>Ericales</taxon>
        <taxon>Ericaceae</taxon>
        <taxon>Vaccinioideae</taxon>
        <taxon>Vaccinieae</taxon>
        <taxon>Vaccinium</taxon>
    </lineage>
</organism>